<feature type="domain" description="PAS" evidence="5">
    <location>
        <begin position="133"/>
        <end position="169"/>
    </location>
</feature>
<dbReference type="Gene3D" id="3.30.565.10">
    <property type="entry name" value="Histidine kinase-like ATPase, C-terminal domain"/>
    <property type="match status" value="1"/>
</dbReference>
<dbReference type="PANTHER" id="PTHR43065:SF42">
    <property type="entry name" value="TWO-COMPONENT SENSOR PPRA"/>
    <property type="match status" value="1"/>
</dbReference>
<dbReference type="InterPro" id="IPR003594">
    <property type="entry name" value="HATPase_dom"/>
</dbReference>
<evidence type="ECO:0000259" key="4">
    <source>
        <dbReference type="PROSITE" id="PS50109"/>
    </source>
</evidence>
<keyword evidence="7" id="KW-0418">Kinase</keyword>
<feature type="domain" description="PAC" evidence="6">
    <location>
        <begin position="209"/>
        <end position="261"/>
    </location>
</feature>
<dbReference type="SUPFAM" id="SSF55785">
    <property type="entry name" value="PYP-like sensor domain (PAS domain)"/>
    <property type="match status" value="2"/>
</dbReference>
<keyword evidence="3" id="KW-0597">Phosphoprotein</keyword>
<organism evidence="7 8">
    <name type="scientific">Desulfotignum phosphitoxidans DSM 13687</name>
    <dbReference type="NCBI Taxonomy" id="1286635"/>
    <lineage>
        <taxon>Bacteria</taxon>
        <taxon>Pseudomonadati</taxon>
        <taxon>Thermodesulfobacteriota</taxon>
        <taxon>Desulfobacteria</taxon>
        <taxon>Desulfobacterales</taxon>
        <taxon>Desulfobacteraceae</taxon>
        <taxon>Desulfotignum</taxon>
    </lineage>
</organism>
<dbReference type="OrthoDB" id="9805967at2"/>
<feature type="domain" description="Histidine kinase" evidence="4">
    <location>
        <begin position="281"/>
        <end position="492"/>
    </location>
</feature>
<dbReference type="InterPro" id="IPR003661">
    <property type="entry name" value="HisK_dim/P_dom"/>
</dbReference>
<dbReference type="InterPro" id="IPR000014">
    <property type="entry name" value="PAS"/>
</dbReference>
<dbReference type="Pfam" id="PF00512">
    <property type="entry name" value="HisKA"/>
    <property type="match status" value="1"/>
</dbReference>
<dbReference type="EMBL" id="APJX01000005">
    <property type="protein sequence ID" value="EMS79242.1"/>
    <property type="molecule type" value="Genomic_DNA"/>
</dbReference>
<dbReference type="SMART" id="SM00388">
    <property type="entry name" value="HisKA"/>
    <property type="match status" value="1"/>
</dbReference>
<sequence length="507" mass="57125">MKNDTLRPQDLFWRVRIFDALSFPSVIIDLEKSVVGANKKFYDTYKLTPEDILGKKCYHSFLYKNTPCKSQDCPISRVIENKEAHSYTLKRQYKWEERVFSPIFDDHQEVAYVLSSIRDITRTKSLESQLIGVKEFITRVIYSSASAIVAADRSGRIELMNSVAKELFGAYNGGEGSITHTEQLYPPGKAKEIMRMLRDEKIGGRGKLIIPKTTIVNAKGEEVEVEMSAAIIYDENGNESATMAIYNDLKDKIKVEKELKKTQKQLAQSEKMASLGQLAAGVAHEINNPLTGVLFYASLLLERPDLDDDAKADLTYIVEDANRCKNIVKSLLVYSRSTDSNKRIVHINEIVDQSLKLVRDQKKFRNIQVRRFLDDEMMLIHADVSKLNQVIINLIINAADVMKGNGKISLSTYRDKPNKKVFLEVKDTGEGIPRENLSKIFDPFFTTKEVGKSTGLGLSIVYGIIEEHGGRISVKETGTKGTTFIIEFPMYVPSEDGPHFCDPPGSA</sequence>
<evidence type="ECO:0000259" key="5">
    <source>
        <dbReference type="PROSITE" id="PS50112"/>
    </source>
</evidence>
<feature type="domain" description="PAC" evidence="6">
    <location>
        <begin position="80"/>
        <end position="132"/>
    </location>
</feature>
<dbReference type="PROSITE" id="PS50113">
    <property type="entry name" value="PAC"/>
    <property type="match status" value="2"/>
</dbReference>
<keyword evidence="8" id="KW-1185">Reference proteome</keyword>
<dbReference type="InterPro" id="IPR004358">
    <property type="entry name" value="Sig_transdc_His_kin-like_C"/>
</dbReference>
<evidence type="ECO:0000256" key="1">
    <source>
        <dbReference type="ARBA" id="ARBA00000085"/>
    </source>
</evidence>
<dbReference type="PANTHER" id="PTHR43065">
    <property type="entry name" value="SENSOR HISTIDINE KINASE"/>
    <property type="match status" value="1"/>
</dbReference>
<dbReference type="SUPFAM" id="SSF47384">
    <property type="entry name" value="Homodimeric domain of signal transducing histidine kinase"/>
    <property type="match status" value="1"/>
</dbReference>
<dbReference type="InterPro" id="IPR036890">
    <property type="entry name" value="HATPase_C_sf"/>
</dbReference>
<proteinExistence type="predicted"/>
<dbReference type="NCBIfam" id="TIGR00229">
    <property type="entry name" value="sensory_box"/>
    <property type="match status" value="2"/>
</dbReference>
<reference evidence="7 8" key="1">
    <citation type="journal article" date="2013" name="Genome Announc.">
        <title>Draft Genome Sequence of Desulfotignum phosphitoxidans DSM 13687 Strain FiPS-3.</title>
        <authorList>
            <person name="Poehlein A."/>
            <person name="Daniel R."/>
            <person name="Simeonova D.D."/>
        </authorList>
    </citation>
    <scope>NUCLEOTIDE SEQUENCE [LARGE SCALE GENOMIC DNA]</scope>
    <source>
        <strain evidence="7 8">DSM 13687</strain>
    </source>
</reference>
<dbReference type="PROSITE" id="PS50109">
    <property type="entry name" value="HIS_KIN"/>
    <property type="match status" value="1"/>
</dbReference>
<dbReference type="Gene3D" id="1.10.287.130">
    <property type="match status" value="1"/>
</dbReference>
<dbReference type="PRINTS" id="PR00344">
    <property type="entry name" value="BCTRLSENSOR"/>
</dbReference>
<gene>
    <name evidence="7" type="ORF">Dpo_5c01660</name>
</gene>
<dbReference type="CDD" id="cd00130">
    <property type="entry name" value="PAS"/>
    <property type="match status" value="1"/>
</dbReference>
<evidence type="ECO:0000256" key="3">
    <source>
        <dbReference type="ARBA" id="ARBA00022553"/>
    </source>
</evidence>
<evidence type="ECO:0000313" key="7">
    <source>
        <dbReference type="EMBL" id="EMS79242.1"/>
    </source>
</evidence>
<dbReference type="RefSeq" id="WP_006966332.1">
    <property type="nucleotide sequence ID" value="NZ_APJX01000005.1"/>
</dbReference>
<accession>S0G4H9</accession>
<evidence type="ECO:0000256" key="2">
    <source>
        <dbReference type="ARBA" id="ARBA00012438"/>
    </source>
</evidence>
<name>S0G4H9_9BACT</name>
<comment type="catalytic activity">
    <reaction evidence="1">
        <text>ATP + protein L-histidine = ADP + protein N-phospho-L-histidine.</text>
        <dbReference type="EC" id="2.7.13.3"/>
    </reaction>
</comment>
<dbReference type="CDD" id="cd00082">
    <property type="entry name" value="HisKA"/>
    <property type="match status" value="1"/>
</dbReference>
<dbReference type="InterPro" id="IPR035965">
    <property type="entry name" value="PAS-like_dom_sf"/>
</dbReference>
<dbReference type="Proteomes" id="UP000014216">
    <property type="component" value="Unassembled WGS sequence"/>
</dbReference>
<comment type="caution">
    <text evidence="7">The sequence shown here is derived from an EMBL/GenBank/DDBJ whole genome shotgun (WGS) entry which is preliminary data.</text>
</comment>
<dbReference type="SMART" id="SM00387">
    <property type="entry name" value="HATPase_c"/>
    <property type="match status" value="1"/>
</dbReference>
<dbReference type="Pfam" id="PF13426">
    <property type="entry name" value="PAS_9"/>
    <property type="match status" value="2"/>
</dbReference>
<evidence type="ECO:0000259" key="6">
    <source>
        <dbReference type="PROSITE" id="PS50113"/>
    </source>
</evidence>
<dbReference type="EC" id="2.7.13.3" evidence="2"/>
<dbReference type="SUPFAM" id="SSF55874">
    <property type="entry name" value="ATPase domain of HSP90 chaperone/DNA topoisomerase II/histidine kinase"/>
    <property type="match status" value="1"/>
</dbReference>
<dbReference type="GO" id="GO:0000155">
    <property type="term" value="F:phosphorelay sensor kinase activity"/>
    <property type="evidence" value="ECO:0007669"/>
    <property type="project" value="InterPro"/>
</dbReference>
<dbReference type="Pfam" id="PF02518">
    <property type="entry name" value="HATPase_c"/>
    <property type="match status" value="1"/>
</dbReference>
<dbReference type="PROSITE" id="PS50112">
    <property type="entry name" value="PAS"/>
    <property type="match status" value="1"/>
</dbReference>
<dbReference type="AlphaFoldDB" id="S0G4H9"/>
<dbReference type="InterPro" id="IPR000700">
    <property type="entry name" value="PAS-assoc_C"/>
</dbReference>
<evidence type="ECO:0000313" key="8">
    <source>
        <dbReference type="Proteomes" id="UP000014216"/>
    </source>
</evidence>
<keyword evidence="7" id="KW-0808">Transferase</keyword>
<dbReference type="Gene3D" id="3.30.450.20">
    <property type="entry name" value="PAS domain"/>
    <property type="match status" value="2"/>
</dbReference>
<dbReference type="InterPro" id="IPR036097">
    <property type="entry name" value="HisK_dim/P_sf"/>
</dbReference>
<protein>
    <recommendedName>
        <fullName evidence="2">histidine kinase</fullName>
        <ecNumber evidence="2">2.7.13.3</ecNumber>
    </recommendedName>
</protein>
<dbReference type="InterPro" id="IPR005467">
    <property type="entry name" value="His_kinase_dom"/>
</dbReference>